<dbReference type="Proteomes" id="UP000886883">
    <property type="component" value="Unassembled WGS sequence"/>
</dbReference>
<dbReference type="EC" id="5.6.2.4" evidence="9"/>
<evidence type="ECO:0000256" key="10">
    <source>
        <dbReference type="ARBA" id="ARBA00048988"/>
    </source>
</evidence>
<feature type="domain" description="UvrD-like helicase ATP-binding" evidence="12">
    <location>
        <begin position="308"/>
        <end position="614"/>
    </location>
</feature>
<keyword evidence="7" id="KW-0413">Isomerase</keyword>
<accession>A0A9D2MQB5</accession>
<dbReference type="EMBL" id="DWXE01000006">
    <property type="protein sequence ID" value="HJB90243.1"/>
    <property type="molecule type" value="Genomic_DNA"/>
</dbReference>
<dbReference type="Gene3D" id="1.10.10.160">
    <property type="match status" value="1"/>
</dbReference>
<gene>
    <name evidence="14" type="ORF">H9763_02115</name>
</gene>
<proteinExistence type="inferred from homology"/>
<dbReference type="Pfam" id="PF13361">
    <property type="entry name" value="UvrD_C"/>
    <property type="match status" value="2"/>
</dbReference>
<dbReference type="Gene3D" id="1.10.486.10">
    <property type="entry name" value="PCRA, domain 4"/>
    <property type="match status" value="2"/>
</dbReference>
<evidence type="ECO:0000256" key="6">
    <source>
        <dbReference type="ARBA" id="ARBA00023125"/>
    </source>
</evidence>
<keyword evidence="3 11" id="KW-0378">Hydrolase</keyword>
<dbReference type="PROSITE" id="PS51198">
    <property type="entry name" value="UVRD_HELICASE_ATP_BIND"/>
    <property type="match status" value="1"/>
</dbReference>
<dbReference type="InterPro" id="IPR027417">
    <property type="entry name" value="P-loop_NTPase"/>
</dbReference>
<dbReference type="InterPro" id="IPR014016">
    <property type="entry name" value="UvrD-like_ATP-bd"/>
</dbReference>
<dbReference type="InterPro" id="IPR000212">
    <property type="entry name" value="DNA_helicase_UvrD/REP"/>
</dbReference>
<dbReference type="InterPro" id="IPR014017">
    <property type="entry name" value="DNA_helicase_UvrD-like_C"/>
</dbReference>
<feature type="domain" description="UvrD-like helicase C-terminal" evidence="13">
    <location>
        <begin position="615"/>
        <end position="885"/>
    </location>
</feature>
<dbReference type="GO" id="GO:0016787">
    <property type="term" value="F:hydrolase activity"/>
    <property type="evidence" value="ECO:0007669"/>
    <property type="project" value="UniProtKB-UniRule"/>
</dbReference>
<evidence type="ECO:0000259" key="13">
    <source>
        <dbReference type="PROSITE" id="PS51217"/>
    </source>
</evidence>
<dbReference type="AlphaFoldDB" id="A0A9D2MQB5"/>
<sequence length="934" mass="105941">MEKVTYHELRLINACKRRREYPLHLRSADSHPKQLSAIQKAILSDVLSERMESGEIPDRLHELLKEMPFRSKKGKELLESDISKRLYRCADTINGRKNAPNYWSVLTDLPDTTVILPGSTETLSVAGVRPDLVVRSHVAGIPKITAYHIRIGAPKKPGGTKYRAKDAAQDLQVLALLEYARLFAEQLLLTGGEAYIEAGFLFLRKSTDKAPNPRDKEWYFDPDLFYDDNGEETDNVATVQKAIRIGQSKDVLKVKEITAVIDRYLEGIPAEECPEENCKDCEYYDVCYYTHSPLKLEENKAPTALSLIRLSGIQEQIQNFQTGYAVVNAVPGAGKTLVLVLRIINLLNLGVKPEEIAIITFTNAGAEVFKERICLYNDELGYGEPVDKMIATTFNGFGQSILEKEYRAMGFEKVPKVIDPIERSGIIAKLLNEKPVEGLDYRNFTTDMKTCKGALAVASECFRLMKQYGWTQFDVDKISARMGRFCSREAAQGLACLFDEYCSYLKKEGLVEYADQEVLLLEMLGKDPYYFDSLGVKHILVDECQDTSENQFRILKYLTQTTSFESLMIVGDDSQSIYGFRDTTPRYFLSFEETMGLLPGTAAVFTMDENYRSTPEIISFANDLITLNKCRVDKTIVAVKGSGKPVSIKGFASADEEYRWIADSIAQQISSGRKPEEIAVIASTKTELLKVADILTSEDIPSVLLTPEKYLENSRVRAALALAGVFRDENTQDAMIYFNASLSGDLFLFGKEQMEIGIDRVIEDVKSYKALPEKECMENFFRMLDFLDEDDEIYQSFEDFLRRHASMNAILSYCEDFSAYGEKAEKRREHNYPGVVLTTAHSSKGMEFPVVYNTVTKYDLKELRPGDDIEEKRRLLFVSVTRAKEELYITGKYIAYGGKKDPHFNRFLMESFEIVGEAREPYEILCEIEEKNVK</sequence>
<dbReference type="GO" id="GO:0000725">
    <property type="term" value="P:recombinational repair"/>
    <property type="evidence" value="ECO:0007669"/>
    <property type="project" value="TreeGrafter"/>
</dbReference>
<dbReference type="PANTHER" id="PTHR11070:SF2">
    <property type="entry name" value="ATP-DEPENDENT DNA HELICASE SRS2"/>
    <property type="match status" value="1"/>
</dbReference>
<keyword evidence="5 11" id="KW-0067">ATP-binding</keyword>
<comment type="catalytic activity">
    <reaction evidence="10">
        <text>ATP + H2O = ADP + phosphate + H(+)</text>
        <dbReference type="Rhea" id="RHEA:13065"/>
        <dbReference type="ChEBI" id="CHEBI:15377"/>
        <dbReference type="ChEBI" id="CHEBI:15378"/>
        <dbReference type="ChEBI" id="CHEBI:30616"/>
        <dbReference type="ChEBI" id="CHEBI:43474"/>
        <dbReference type="ChEBI" id="CHEBI:456216"/>
        <dbReference type="EC" id="5.6.2.4"/>
    </reaction>
</comment>
<comment type="caution">
    <text evidence="14">The sequence shown here is derived from an EMBL/GenBank/DDBJ whole genome shotgun (WGS) entry which is preliminary data.</text>
</comment>
<dbReference type="PANTHER" id="PTHR11070">
    <property type="entry name" value="UVRD / RECB / PCRA DNA HELICASE FAMILY MEMBER"/>
    <property type="match status" value="1"/>
</dbReference>
<dbReference type="Gene3D" id="3.40.50.300">
    <property type="entry name" value="P-loop containing nucleotide triphosphate hydrolases"/>
    <property type="match status" value="3"/>
</dbReference>
<reference evidence="14" key="1">
    <citation type="journal article" date="2021" name="PeerJ">
        <title>Extensive microbial diversity within the chicken gut microbiome revealed by metagenomics and culture.</title>
        <authorList>
            <person name="Gilroy R."/>
            <person name="Ravi A."/>
            <person name="Getino M."/>
            <person name="Pursley I."/>
            <person name="Horton D.L."/>
            <person name="Alikhan N.F."/>
            <person name="Baker D."/>
            <person name="Gharbi K."/>
            <person name="Hall N."/>
            <person name="Watson M."/>
            <person name="Adriaenssens E.M."/>
            <person name="Foster-Nyarko E."/>
            <person name="Jarju S."/>
            <person name="Secka A."/>
            <person name="Antonio M."/>
            <person name="Oren A."/>
            <person name="Chaudhuri R.R."/>
            <person name="La Ragione R."/>
            <person name="Hildebrand F."/>
            <person name="Pallen M.J."/>
        </authorList>
    </citation>
    <scope>NUCLEOTIDE SEQUENCE</scope>
    <source>
        <strain evidence="14">USAMLcec3-2134</strain>
    </source>
</reference>
<keyword evidence="2 11" id="KW-0547">Nucleotide-binding</keyword>
<evidence type="ECO:0000259" key="12">
    <source>
        <dbReference type="PROSITE" id="PS51198"/>
    </source>
</evidence>
<evidence type="ECO:0000256" key="11">
    <source>
        <dbReference type="PROSITE-ProRule" id="PRU00560"/>
    </source>
</evidence>
<name>A0A9D2MQB5_9FIRM</name>
<evidence type="ECO:0000256" key="4">
    <source>
        <dbReference type="ARBA" id="ARBA00022806"/>
    </source>
</evidence>
<evidence type="ECO:0000256" key="7">
    <source>
        <dbReference type="ARBA" id="ARBA00023235"/>
    </source>
</evidence>
<comment type="catalytic activity">
    <reaction evidence="8">
        <text>Couples ATP hydrolysis with the unwinding of duplex DNA by translocating in the 3'-5' direction.</text>
        <dbReference type="EC" id="5.6.2.4"/>
    </reaction>
</comment>
<protein>
    <recommendedName>
        <fullName evidence="9">DNA 3'-5' helicase</fullName>
        <ecNumber evidence="9">5.6.2.4</ecNumber>
    </recommendedName>
</protein>
<dbReference type="CDD" id="cd17932">
    <property type="entry name" value="DEXQc_UvrD"/>
    <property type="match status" value="1"/>
</dbReference>
<dbReference type="GO" id="GO:0003677">
    <property type="term" value="F:DNA binding"/>
    <property type="evidence" value="ECO:0007669"/>
    <property type="project" value="UniProtKB-KW"/>
</dbReference>
<dbReference type="GO" id="GO:0005524">
    <property type="term" value="F:ATP binding"/>
    <property type="evidence" value="ECO:0007669"/>
    <property type="project" value="UniProtKB-UniRule"/>
</dbReference>
<evidence type="ECO:0000256" key="3">
    <source>
        <dbReference type="ARBA" id="ARBA00022801"/>
    </source>
</evidence>
<dbReference type="Pfam" id="PF00580">
    <property type="entry name" value="UvrD-helicase"/>
    <property type="match status" value="1"/>
</dbReference>
<evidence type="ECO:0000313" key="15">
    <source>
        <dbReference type="Proteomes" id="UP000886883"/>
    </source>
</evidence>
<dbReference type="PROSITE" id="PS51217">
    <property type="entry name" value="UVRD_HELICASE_CTER"/>
    <property type="match status" value="1"/>
</dbReference>
<reference evidence="14" key="2">
    <citation type="submission" date="2021-04" db="EMBL/GenBank/DDBJ databases">
        <authorList>
            <person name="Gilroy R."/>
        </authorList>
    </citation>
    <scope>NUCLEOTIDE SEQUENCE</scope>
    <source>
        <strain evidence="14">USAMLcec3-2134</strain>
    </source>
</reference>
<keyword evidence="4 11" id="KW-0347">Helicase</keyword>
<evidence type="ECO:0000256" key="2">
    <source>
        <dbReference type="ARBA" id="ARBA00022741"/>
    </source>
</evidence>
<comment type="similarity">
    <text evidence="1">Belongs to the helicase family. UvrD subfamily.</text>
</comment>
<dbReference type="InterPro" id="IPR013986">
    <property type="entry name" value="DExx_box_DNA_helicase_dom_sf"/>
</dbReference>
<organism evidence="14 15">
    <name type="scientific">Candidatus Eisenbergiella merdigallinarum</name>
    <dbReference type="NCBI Taxonomy" id="2838552"/>
    <lineage>
        <taxon>Bacteria</taxon>
        <taxon>Bacillati</taxon>
        <taxon>Bacillota</taxon>
        <taxon>Clostridia</taxon>
        <taxon>Lachnospirales</taxon>
        <taxon>Lachnospiraceae</taxon>
        <taxon>Eisenbergiella</taxon>
    </lineage>
</organism>
<keyword evidence="6" id="KW-0238">DNA-binding</keyword>
<evidence type="ECO:0000313" key="14">
    <source>
        <dbReference type="EMBL" id="HJB90243.1"/>
    </source>
</evidence>
<evidence type="ECO:0000256" key="5">
    <source>
        <dbReference type="ARBA" id="ARBA00022840"/>
    </source>
</evidence>
<evidence type="ECO:0000256" key="8">
    <source>
        <dbReference type="ARBA" id="ARBA00034617"/>
    </source>
</evidence>
<evidence type="ECO:0000256" key="9">
    <source>
        <dbReference type="ARBA" id="ARBA00034808"/>
    </source>
</evidence>
<dbReference type="SUPFAM" id="SSF52540">
    <property type="entry name" value="P-loop containing nucleoside triphosphate hydrolases"/>
    <property type="match status" value="1"/>
</dbReference>
<evidence type="ECO:0000256" key="1">
    <source>
        <dbReference type="ARBA" id="ARBA00009922"/>
    </source>
</evidence>
<feature type="binding site" evidence="11">
    <location>
        <begin position="329"/>
        <end position="336"/>
    </location>
    <ligand>
        <name>ATP</name>
        <dbReference type="ChEBI" id="CHEBI:30616"/>
    </ligand>
</feature>
<dbReference type="GO" id="GO:0043138">
    <property type="term" value="F:3'-5' DNA helicase activity"/>
    <property type="evidence" value="ECO:0007669"/>
    <property type="project" value="UniProtKB-EC"/>
</dbReference>